<keyword evidence="3" id="KW-1185">Reference proteome</keyword>
<feature type="region of interest" description="Disordered" evidence="1">
    <location>
        <begin position="183"/>
        <end position="219"/>
    </location>
</feature>
<dbReference type="EMBL" id="KK113116">
    <property type="protein sequence ID" value="KFM59370.1"/>
    <property type="molecule type" value="Genomic_DNA"/>
</dbReference>
<proteinExistence type="predicted"/>
<feature type="non-terminal residue" evidence="2">
    <location>
        <position position="219"/>
    </location>
</feature>
<accession>A0A087T2N1</accession>
<evidence type="ECO:0000256" key="1">
    <source>
        <dbReference type="SAM" id="MobiDB-lite"/>
    </source>
</evidence>
<dbReference type="PANTHER" id="PTHR46940">
    <property type="entry name" value="NKAP DOMAIN-CONTAINING 1"/>
    <property type="match status" value="1"/>
</dbReference>
<gene>
    <name evidence="2" type="ORF">X975_07522</name>
</gene>
<dbReference type="InterPro" id="IPR043407">
    <property type="entry name" value="Nkap_D1"/>
</dbReference>
<feature type="compositionally biased region" description="Basic residues" evidence="1">
    <location>
        <begin position="149"/>
        <end position="163"/>
    </location>
</feature>
<organism evidence="2 3">
    <name type="scientific">Stegodyphus mimosarum</name>
    <name type="common">African social velvet spider</name>
    <dbReference type="NCBI Taxonomy" id="407821"/>
    <lineage>
        <taxon>Eukaryota</taxon>
        <taxon>Metazoa</taxon>
        <taxon>Ecdysozoa</taxon>
        <taxon>Arthropoda</taxon>
        <taxon>Chelicerata</taxon>
        <taxon>Arachnida</taxon>
        <taxon>Araneae</taxon>
        <taxon>Araneomorphae</taxon>
        <taxon>Entelegynae</taxon>
        <taxon>Eresoidea</taxon>
        <taxon>Eresidae</taxon>
        <taxon>Stegodyphus</taxon>
    </lineage>
</organism>
<protein>
    <submittedName>
        <fullName evidence="2">Uncharacterized protein</fullName>
    </submittedName>
</protein>
<sequence length="219" mass="25892">MVTEAGKELLRNTINTAKFHNRILEENEMWKQWELERGLTMMVSDDDVLRKIKKHHQCSKHRRRDRSRDKCKSKIEEKCKPLAGSSKEVTDRWDHSGFQELYPDEVISDRHSSSLSKSHNKKWDHSGFYELYPGESISDGHSSSSSKSHDKKQKKKKRKHHTKCSSADKEIWEEFKLFRRSKMEKQKAKSKESVASISSRFDNHVKEWHKHTDAEQLNS</sequence>
<dbReference type="OrthoDB" id="10055694at2759"/>
<dbReference type="PANTHER" id="PTHR46940:SF1">
    <property type="entry name" value="NKAP DOMAIN CONTAINING 1"/>
    <property type="match status" value="1"/>
</dbReference>
<name>A0A087T2N1_STEMI</name>
<feature type="compositionally biased region" description="Basic and acidic residues" evidence="1">
    <location>
        <begin position="201"/>
        <end position="219"/>
    </location>
</feature>
<dbReference type="AlphaFoldDB" id="A0A087T2N1"/>
<evidence type="ECO:0000313" key="2">
    <source>
        <dbReference type="EMBL" id="KFM59370.1"/>
    </source>
</evidence>
<dbReference type="OMA" id="QEEQEMW"/>
<feature type="compositionally biased region" description="Low complexity" evidence="1">
    <location>
        <begin position="137"/>
        <end position="146"/>
    </location>
</feature>
<dbReference type="Proteomes" id="UP000054359">
    <property type="component" value="Unassembled WGS sequence"/>
</dbReference>
<evidence type="ECO:0000313" key="3">
    <source>
        <dbReference type="Proteomes" id="UP000054359"/>
    </source>
</evidence>
<feature type="compositionally biased region" description="Basic and acidic residues" evidence="1">
    <location>
        <begin position="183"/>
        <end position="192"/>
    </location>
</feature>
<reference evidence="2 3" key="1">
    <citation type="submission" date="2013-11" db="EMBL/GenBank/DDBJ databases">
        <title>Genome sequencing of Stegodyphus mimosarum.</title>
        <authorList>
            <person name="Bechsgaard J."/>
        </authorList>
    </citation>
    <scope>NUCLEOTIDE SEQUENCE [LARGE SCALE GENOMIC DNA]</scope>
</reference>
<feature type="region of interest" description="Disordered" evidence="1">
    <location>
        <begin position="137"/>
        <end position="166"/>
    </location>
</feature>